<dbReference type="EMBL" id="CP011366">
    <property type="protein sequence ID" value="AKG72842.1"/>
    <property type="molecule type" value="Genomic_DNA"/>
</dbReference>
<dbReference type="OrthoDB" id="2583792at2"/>
<gene>
    <name evidence="1" type="ORF">AAT16_00565</name>
    <name evidence="2" type="ORF">SAMN05216235_1479</name>
</gene>
<dbReference type="EMBL" id="FOTB01000003">
    <property type="protein sequence ID" value="SFK75008.1"/>
    <property type="molecule type" value="Genomic_DNA"/>
</dbReference>
<protein>
    <submittedName>
        <fullName evidence="2">Uncharacterized protein</fullName>
    </submittedName>
</protein>
<evidence type="ECO:0000313" key="3">
    <source>
        <dbReference type="Proteomes" id="UP000034029"/>
    </source>
</evidence>
<reference evidence="3" key="2">
    <citation type="submission" date="2015-04" db="EMBL/GenBank/DDBJ databases">
        <title>Complete genome sequence of Salinicoccus halodurans strain H3B36, isolated from the Qaidam basin of China.</title>
        <authorList>
            <person name="Ma Y."/>
            <person name="Jiang K."/>
            <person name="Xue Y."/>
        </authorList>
    </citation>
    <scope>NUCLEOTIDE SEQUENCE [LARGE SCALE GENOMIC DNA]</scope>
    <source>
        <strain evidence="3">H3B36</strain>
    </source>
</reference>
<reference evidence="2 4" key="3">
    <citation type="submission" date="2016-10" db="EMBL/GenBank/DDBJ databases">
        <authorList>
            <person name="Varghese N."/>
            <person name="Submissions S."/>
        </authorList>
    </citation>
    <scope>NUCLEOTIDE SEQUENCE [LARGE SCALE GENOMIC DNA]</scope>
    <source>
        <strain evidence="2 4">CGMCC 1.6501</strain>
    </source>
</reference>
<dbReference type="Proteomes" id="UP000034029">
    <property type="component" value="Chromosome"/>
</dbReference>
<dbReference type="AlphaFoldDB" id="A0A0F7HIM4"/>
<dbReference type="Proteomes" id="UP000183090">
    <property type="component" value="Unassembled WGS sequence"/>
</dbReference>
<dbReference type="RefSeq" id="WP_046789038.1">
    <property type="nucleotide sequence ID" value="NZ_CP011366.1"/>
</dbReference>
<sequence>MNKIAYMGIDIHFSRISDLDHRKGLLFLHEYDLPYTDLSVLDGIIITNHIDEYYLLEHETILLSYLEQGGVIFCLAEKSLPWLKQIPEWKRSPIPLKDRELNIESTDNGLFEGVRTADLEYRKGVRGFFSRGYFDNVSSGSKVLITDQSQKTIVYVDRESTNGTIYAGAGTDMYRIYTYEENTANRVGLQMLESIRKEARRIKGGRTHEYCADC</sequence>
<dbReference type="KEGG" id="shv:AAT16_00565"/>
<evidence type="ECO:0000313" key="1">
    <source>
        <dbReference type="EMBL" id="AKG72842.1"/>
    </source>
</evidence>
<proteinExistence type="predicted"/>
<evidence type="ECO:0000313" key="4">
    <source>
        <dbReference type="Proteomes" id="UP000183090"/>
    </source>
</evidence>
<name>A0A0F7HIM4_9STAP</name>
<accession>A0A0F7HIM4</accession>
<evidence type="ECO:0000313" key="2">
    <source>
        <dbReference type="EMBL" id="SFK75008.1"/>
    </source>
</evidence>
<keyword evidence="3" id="KW-1185">Reference proteome</keyword>
<organism evidence="2 4">
    <name type="scientific">Salinicoccus halodurans</name>
    <dbReference type="NCBI Taxonomy" id="407035"/>
    <lineage>
        <taxon>Bacteria</taxon>
        <taxon>Bacillati</taxon>
        <taxon>Bacillota</taxon>
        <taxon>Bacilli</taxon>
        <taxon>Bacillales</taxon>
        <taxon>Staphylococcaceae</taxon>
        <taxon>Salinicoccus</taxon>
    </lineage>
</organism>
<reference evidence="1 3" key="1">
    <citation type="journal article" date="2015" name="Int. J. Syst. Evol. Microbiol.">
        <title>Complete genome sequence of Salinicoccus halodurans H3B36, isolated from the Qaidam Basin in China.</title>
        <authorList>
            <person name="Jiang K."/>
            <person name="Xue Y."/>
            <person name="Ma Y."/>
        </authorList>
    </citation>
    <scope>NUCLEOTIDE SEQUENCE [LARGE SCALE GENOMIC DNA]</scope>
    <source>
        <strain evidence="1 3">H3B36</strain>
    </source>
</reference>